<dbReference type="AlphaFoldDB" id="A0AAX2H152"/>
<dbReference type="InterPro" id="IPR053865">
    <property type="entry name" value="DUF6934"/>
</dbReference>
<dbReference type="RefSeq" id="WP_066430392.1">
    <property type="nucleotide sequence ID" value="NZ_CP014227.1"/>
</dbReference>
<accession>A0AAX2H152</accession>
<dbReference type="Pfam" id="PF22028">
    <property type="entry name" value="DUF6934"/>
    <property type="match status" value="1"/>
</dbReference>
<evidence type="ECO:0000313" key="3">
    <source>
        <dbReference type="Proteomes" id="UP000065822"/>
    </source>
</evidence>
<organism evidence="2 4">
    <name type="scientific">Capnocytophaga haemolytica</name>
    <dbReference type="NCBI Taxonomy" id="45243"/>
    <lineage>
        <taxon>Bacteria</taxon>
        <taxon>Pseudomonadati</taxon>
        <taxon>Bacteroidota</taxon>
        <taxon>Flavobacteriia</taxon>
        <taxon>Flavobacteriales</taxon>
        <taxon>Flavobacteriaceae</taxon>
        <taxon>Capnocytophaga</taxon>
    </lineage>
</organism>
<sequence length="151" mass="17660">MSNYERYDYTTQEGYFAFKFESVGRNGIIKKLVEYVQLGEFELGKIYNLGFGDYNEETGEVDDKIVSDNGDMTKVLATVAATLYVFTEHYPDAIVYAEGSSKSRTRLYRWNIAKNLEELKQDFYVFGVIRNIGYEEFIKDKNYDGFFVKRK</sequence>
<evidence type="ECO:0000313" key="4">
    <source>
        <dbReference type="Proteomes" id="UP000215539"/>
    </source>
</evidence>
<dbReference type="KEGG" id="chg:AXF12_08895"/>
<reference evidence="2 4" key="2">
    <citation type="submission" date="2017-06" db="EMBL/GenBank/DDBJ databases">
        <authorList>
            <consortium name="Pathogen Informatics"/>
        </authorList>
    </citation>
    <scope>NUCLEOTIDE SEQUENCE [LARGE SCALE GENOMIC DNA]</scope>
    <source>
        <strain evidence="2 4">NCTC12947</strain>
    </source>
</reference>
<dbReference type="EMBL" id="LT906449">
    <property type="protein sequence ID" value="SNV16751.1"/>
    <property type="molecule type" value="Genomic_DNA"/>
</dbReference>
<dbReference type="EMBL" id="CP014227">
    <property type="protein sequence ID" value="AMD85619.1"/>
    <property type="molecule type" value="Genomic_DNA"/>
</dbReference>
<dbReference type="Proteomes" id="UP000215539">
    <property type="component" value="Chromosome 1"/>
</dbReference>
<proteinExistence type="predicted"/>
<keyword evidence="3" id="KW-1185">Reference proteome</keyword>
<gene>
    <name evidence="1" type="ORF">AXF12_08895</name>
    <name evidence="2" type="ORF">SAMEA44541418_02383</name>
</gene>
<dbReference type="Proteomes" id="UP000065822">
    <property type="component" value="Chromosome"/>
</dbReference>
<evidence type="ECO:0000313" key="2">
    <source>
        <dbReference type="EMBL" id="SNV16751.1"/>
    </source>
</evidence>
<reference evidence="1 3" key="1">
    <citation type="submission" date="2016-02" db="EMBL/GenBank/DDBJ databases">
        <authorList>
            <person name="Holder M.E."/>
            <person name="Ajami N.J."/>
            <person name="Petrosino J.F."/>
        </authorList>
    </citation>
    <scope>NUCLEOTIDE SEQUENCE [LARGE SCALE GENOMIC DNA]</scope>
    <source>
        <strain evidence="1 3">CCUG 32990</strain>
    </source>
</reference>
<name>A0AAX2H152_9FLAO</name>
<protein>
    <submittedName>
        <fullName evidence="2">Uncharacterized protein</fullName>
    </submittedName>
</protein>
<evidence type="ECO:0000313" key="1">
    <source>
        <dbReference type="EMBL" id="AMD85619.1"/>
    </source>
</evidence>